<proteinExistence type="predicted"/>
<reference evidence="1 2" key="1">
    <citation type="submission" date="2017-08" db="EMBL/GenBank/DDBJ databases">
        <title>Pleomorphomonas carboxidotrophicus sp. nov., a new mesophilic hydrogenogenic carboxidotroph.</title>
        <authorList>
            <person name="Esquivel-Elizondo S."/>
            <person name="Krajmalnik-Brown R."/>
            <person name="Maldonado J."/>
        </authorList>
    </citation>
    <scope>NUCLEOTIDE SEQUENCE [LARGE SCALE GENOMIC DNA]</scope>
    <source>
        <strain evidence="1 2">SVCO-16</strain>
    </source>
</reference>
<accession>A0A2G9WQH2</accession>
<dbReference type="EMBL" id="NQVN01000036">
    <property type="protein sequence ID" value="PIO96390.1"/>
    <property type="molecule type" value="Genomic_DNA"/>
</dbReference>
<gene>
    <name evidence="1" type="ORF">CJ014_25775</name>
</gene>
<sequence>MEDSMKISTLTFIAFYFNSAIDTGRYDDLSIEEVRWEIRFGTIFDFLAKKLDTDIDLSILDPEAKVELLAEWQDMETAIPAGKKFGVENHGLPLLMAYLLEGIQRRARALS</sequence>
<organism evidence="1 2">
    <name type="scientific">Pleomorphomonas carboxyditropha</name>
    <dbReference type="NCBI Taxonomy" id="2023338"/>
    <lineage>
        <taxon>Bacteria</taxon>
        <taxon>Pseudomonadati</taxon>
        <taxon>Pseudomonadota</taxon>
        <taxon>Alphaproteobacteria</taxon>
        <taxon>Hyphomicrobiales</taxon>
        <taxon>Pleomorphomonadaceae</taxon>
        <taxon>Pleomorphomonas</taxon>
    </lineage>
</organism>
<name>A0A2G9WQH2_9HYPH</name>
<protein>
    <submittedName>
        <fullName evidence="1">Uncharacterized protein</fullName>
    </submittedName>
</protein>
<dbReference type="AlphaFoldDB" id="A0A2G9WQH2"/>
<evidence type="ECO:0000313" key="1">
    <source>
        <dbReference type="EMBL" id="PIO96390.1"/>
    </source>
</evidence>
<comment type="caution">
    <text evidence="1">The sequence shown here is derived from an EMBL/GenBank/DDBJ whole genome shotgun (WGS) entry which is preliminary data.</text>
</comment>
<dbReference type="Proteomes" id="UP000231070">
    <property type="component" value="Unassembled WGS sequence"/>
</dbReference>
<keyword evidence="2" id="KW-1185">Reference proteome</keyword>
<evidence type="ECO:0000313" key="2">
    <source>
        <dbReference type="Proteomes" id="UP000231070"/>
    </source>
</evidence>